<dbReference type="RefSeq" id="XP_033597784.1">
    <property type="nucleotide sequence ID" value="XM_033744445.1"/>
</dbReference>
<dbReference type="EMBL" id="ML996577">
    <property type="protein sequence ID" value="KAF2755333.1"/>
    <property type="molecule type" value="Genomic_DNA"/>
</dbReference>
<evidence type="ECO:0000256" key="1">
    <source>
        <dbReference type="SAM" id="Phobius"/>
    </source>
</evidence>
<reference evidence="2" key="1">
    <citation type="journal article" date="2020" name="Stud. Mycol.">
        <title>101 Dothideomycetes genomes: a test case for predicting lifestyles and emergence of pathogens.</title>
        <authorList>
            <person name="Haridas S."/>
            <person name="Albert R."/>
            <person name="Binder M."/>
            <person name="Bloem J."/>
            <person name="Labutti K."/>
            <person name="Salamov A."/>
            <person name="Andreopoulos B."/>
            <person name="Baker S."/>
            <person name="Barry K."/>
            <person name="Bills G."/>
            <person name="Bluhm B."/>
            <person name="Cannon C."/>
            <person name="Castanera R."/>
            <person name="Culley D."/>
            <person name="Daum C."/>
            <person name="Ezra D."/>
            <person name="Gonzalez J."/>
            <person name="Henrissat B."/>
            <person name="Kuo A."/>
            <person name="Liang C."/>
            <person name="Lipzen A."/>
            <person name="Lutzoni F."/>
            <person name="Magnuson J."/>
            <person name="Mondo S."/>
            <person name="Nolan M."/>
            <person name="Ohm R."/>
            <person name="Pangilinan J."/>
            <person name="Park H.-J."/>
            <person name="Ramirez L."/>
            <person name="Alfaro M."/>
            <person name="Sun H."/>
            <person name="Tritt A."/>
            <person name="Yoshinaga Y."/>
            <person name="Zwiers L.-H."/>
            <person name="Turgeon B."/>
            <person name="Goodwin S."/>
            <person name="Spatafora J."/>
            <person name="Crous P."/>
            <person name="Grigoriev I."/>
        </authorList>
    </citation>
    <scope>NUCLEOTIDE SEQUENCE</scope>
    <source>
        <strain evidence="2">CBS 121739</strain>
    </source>
</reference>
<organism evidence="2 3">
    <name type="scientific">Pseudovirgaria hyperparasitica</name>
    <dbReference type="NCBI Taxonomy" id="470096"/>
    <lineage>
        <taxon>Eukaryota</taxon>
        <taxon>Fungi</taxon>
        <taxon>Dikarya</taxon>
        <taxon>Ascomycota</taxon>
        <taxon>Pezizomycotina</taxon>
        <taxon>Dothideomycetes</taxon>
        <taxon>Dothideomycetes incertae sedis</taxon>
        <taxon>Acrospermales</taxon>
        <taxon>Acrospermaceae</taxon>
        <taxon>Pseudovirgaria</taxon>
    </lineage>
</organism>
<keyword evidence="1" id="KW-0472">Membrane</keyword>
<keyword evidence="3" id="KW-1185">Reference proteome</keyword>
<proteinExistence type="predicted"/>
<protein>
    <submittedName>
        <fullName evidence="2">Uncharacterized protein</fullName>
    </submittedName>
</protein>
<dbReference type="AlphaFoldDB" id="A0A6A6VYI5"/>
<keyword evidence="1" id="KW-0812">Transmembrane</keyword>
<dbReference type="GeneID" id="54485499"/>
<accession>A0A6A6VYI5</accession>
<keyword evidence="1" id="KW-1133">Transmembrane helix</keyword>
<sequence length="81" mass="9122">MLRWCIDAGSRTQVRPLLPSDLWFEIYSVLCVISILWACGWRVPGGLKGRPRVATNYLRAPRVGRVGEQQNSLEVHKMGVG</sequence>
<evidence type="ECO:0000313" key="2">
    <source>
        <dbReference type="EMBL" id="KAF2755333.1"/>
    </source>
</evidence>
<feature type="transmembrane region" description="Helical" evidence="1">
    <location>
        <begin position="22"/>
        <end position="43"/>
    </location>
</feature>
<gene>
    <name evidence="2" type="ORF">EJ05DRAFT_478351</name>
</gene>
<name>A0A6A6VYI5_9PEZI</name>
<evidence type="ECO:0000313" key="3">
    <source>
        <dbReference type="Proteomes" id="UP000799437"/>
    </source>
</evidence>
<dbReference type="Proteomes" id="UP000799437">
    <property type="component" value="Unassembled WGS sequence"/>
</dbReference>